<dbReference type="NCBIfam" id="TIGR01136">
    <property type="entry name" value="cysKM"/>
    <property type="match status" value="1"/>
</dbReference>
<keyword evidence="6" id="KW-0198">Cysteine biosynthesis</keyword>
<sequence>RLVIMLINSVLEAIGNVPLIQLKKMSSGNVFVKAEHLNPGGSIKDRVAKYIIEIAEKEGKLKTGMTIIEATSGNTGIGLTLVGVQKGYQVICVMPENMSEERKKIIQAFGGEIIFTSAKGSLPGSIKKMREIKEVEPEKYFVADQFVNPHNPELHYQQTAPEIWNEMKGKIDVFVAGVGSGGTLQGIGKFLKEKNPKVKIVAVEPKNSSALLGHEPGLHQIQGIGDGFIPAVLDVKQVDMVFTVTDEEAIETTRQLSKEEGLLVGTSSGANVFAALHVDNGRNRVVTVLPDRAERYFSTALL</sequence>
<evidence type="ECO:0000256" key="5">
    <source>
        <dbReference type="ARBA" id="ARBA00022898"/>
    </source>
</evidence>
<protein>
    <recommendedName>
        <fullName evidence="7">Tryptophan synthase beta chain-like PALP domain-containing protein</fullName>
    </recommendedName>
</protein>
<dbReference type="InterPro" id="IPR036052">
    <property type="entry name" value="TrpB-like_PALP_sf"/>
</dbReference>
<evidence type="ECO:0000256" key="4">
    <source>
        <dbReference type="ARBA" id="ARBA00022679"/>
    </source>
</evidence>
<dbReference type="NCBIfam" id="TIGR01139">
    <property type="entry name" value="cysK"/>
    <property type="match status" value="1"/>
</dbReference>
<dbReference type="SUPFAM" id="SSF53686">
    <property type="entry name" value="Tryptophan synthase beta subunit-like PLP-dependent enzymes"/>
    <property type="match status" value="1"/>
</dbReference>
<keyword evidence="4" id="KW-0808">Transferase</keyword>
<evidence type="ECO:0000313" key="8">
    <source>
        <dbReference type="EMBL" id="GAF85184.1"/>
    </source>
</evidence>
<organism evidence="8">
    <name type="scientific">marine sediment metagenome</name>
    <dbReference type="NCBI Taxonomy" id="412755"/>
    <lineage>
        <taxon>unclassified sequences</taxon>
        <taxon>metagenomes</taxon>
        <taxon>ecological metagenomes</taxon>
    </lineage>
</organism>
<dbReference type="PROSITE" id="PS00901">
    <property type="entry name" value="CYS_SYNTHASE"/>
    <property type="match status" value="1"/>
</dbReference>
<dbReference type="GO" id="GO:0006535">
    <property type="term" value="P:cysteine biosynthetic process from serine"/>
    <property type="evidence" value="ECO:0007669"/>
    <property type="project" value="InterPro"/>
</dbReference>
<dbReference type="PANTHER" id="PTHR10314">
    <property type="entry name" value="CYSTATHIONINE BETA-SYNTHASE"/>
    <property type="match status" value="1"/>
</dbReference>
<dbReference type="AlphaFoldDB" id="X0SW18"/>
<dbReference type="FunFam" id="3.40.50.1100:FF:000003">
    <property type="entry name" value="Cystathionine beta-synthase"/>
    <property type="match status" value="1"/>
</dbReference>
<reference evidence="8" key="1">
    <citation type="journal article" date="2014" name="Front. Microbiol.">
        <title>High frequency of phylogenetically diverse reductive dehalogenase-homologous genes in deep subseafloor sedimentary metagenomes.</title>
        <authorList>
            <person name="Kawai M."/>
            <person name="Futagami T."/>
            <person name="Toyoda A."/>
            <person name="Takaki Y."/>
            <person name="Nishi S."/>
            <person name="Hori S."/>
            <person name="Arai W."/>
            <person name="Tsubouchi T."/>
            <person name="Morono Y."/>
            <person name="Uchiyama I."/>
            <person name="Ito T."/>
            <person name="Fujiyama A."/>
            <person name="Inagaki F."/>
            <person name="Takami H."/>
        </authorList>
    </citation>
    <scope>NUCLEOTIDE SEQUENCE</scope>
    <source>
        <strain evidence="8">Expedition CK06-06</strain>
    </source>
</reference>
<keyword evidence="5" id="KW-0663">Pyridoxal phosphate</keyword>
<evidence type="ECO:0000256" key="6">
    <source>
        <dbReference type="ARBA" id="ARBA00023192"/>
    </source>
</evidence>
<keyword evidence="3" id="KW-0028">Amino-acid biosynthesis</keyword>
<feature type="domain" description="Tryptophan synthase beta chain-like PALP" evidence="7">
    <location>
        <begin position="11"/>
        <end position="291"/>
    </location>
</feature>
<dbReference type="GO" id="GO:0004124">
    <property type="term" value="F:cysteine synthase activity"/>
    <property type="evidence" value="ECO:0007669"/>
    <property type="project" value="InterPro"/>
</dbReference>
<dbReference type="Gene3D" id="3.40.50.1100">
    <property type="match status" value="2"/>
</dbReference>
<feature type="non-terminal residue" evidence="8">
    <location>
        <position position="1"/>
    </location>
</feature>
<comment type="caution">
    <text evidence="8">The sequence shown here is derived from an EMBL/GenBank/DDBJ whole genome shotgun (WGS) entry which is preliminary data.</text>
</comment>
<accession>X0SW18</accession>
<dbReference type="InterPro" id="IPR005856">
    <property type="entry name" value="Cys_synth"/>
</dbReference>
<evidence type="ECO:0000259" key="7">
    <source>
        <dbReference type="Pfam" id="PF00291"/>
    </source>
</evidence>
<dbReference type="InterPro" id="IPR001216">
    <property type="entry name" value="P-phosphate_BS"/>
</dbReference>
<gene>
    <name evidence="8" type="ORF">S01H1_02218</name>
</gene>
<evidence type="ECO:0000256" key="2">
    <source>
        <dbReference type="ARBA" id="ARBA00007103"/>
    </source>
</evidence>
<dbReference type="InterPro" id="IPR050214">
    <property type="entry name" value="Cys_Synth/Cystath_Beta-Synth"/>
</dbReference>
<comment type="similarity">
    <text evidence="2">Belongs to the cysteine synthase/cystathionine beta-synthase family.</text>
</comment>
<dbReference type="InterPro" id="IPR005859">
    <property type="entry name" value="CysK"/>
</dbReference>
<evidence type="ECO:0000256" key="1">
    <source>
        <dbReference type="ARBA" id="ARBA00001933"/>
    </source>
</evidence>
<dbReference type="Pfam" id="PF00291">
    <property type="entry name" value="PALP"/>
    <property type="match status" value="1"/>
</dbReference>
<dbReference type="FunFam" id="3.40.50.1100:FF:000118">
    <property type="entry name" value="Related to CYS4-cystathionine beta-synthase"/>
    <property type="match status" value="1"/>
</dbReference>
<comment type="cofactor">
    <cofactor evidence="1">
        <name>pyridoxal 5'-phosphate</name>
        <dbReference type="ChEBI" id="CHEBI:597326"/>
    </cofactor>
</comment>
<evidence type="ECO:0000256" key="3">
    <source>
        <dbReference type="ARBA" id="ARBA00022605"/>
    </source>
</evidence>
<dbReference type="InterPro" id="IPR001926">
    <property type="entry name" value="TrpB-like_PALP"/>
</dbReference>
<proteinExistence type="inferred from homology"/>
<dbReference type="CDD" id="cd01561">
    <property type="entry name" value="CBS_like"/>
    <property type="match status" value="1"/>
</dbReference>
<dbReference type="EMBL" id="BARS01001044">
    <property type="protein sequence ID" value="GAF85184.1"/>
    <property type="molecule type" value="Genomic_DNA"/>
</dbReference>
<name>X0SW18_9ZZZZ</name>